<dbReference type="EMBL" id="GBXM01004560">
    <property type="protein sequence ID" value="JAI04018.1"/>
    <property type="molecule type" value="Transcribed_RNA"/>
</dbReference>
<name>A0A0E9XMR8_ANGAN</name>
<accession>A0A0E9XMR8</accession>
<sequence length="26" mass="3217">MHCISDKIWLKRVTNPKYEKPQMKKN</sequence>
<evidence type="ECO:0000313" key="1">
    <source>
        <dbReference type="EMBL" id="JAI04018.1"/>
    </source>
</evidence>
<protein>
    <submittedName>
        <fullName evidence="1">Uncharacterized protein</fullName>
    </submittedName>
</protein>
<reference evidence="1" key="2">
    <citation type="journal article" date="2015" name="Fish Shellfish Immunol.">
        <title>Early steps in the European eel (Anguilla anguilla)-Vibrio vulnificus interaction in the gills: Role of the RtxA13 toxin.</title>
        <authorList>
            <person name="Callol A."/>
            <person name="Pajuelo D."/>
            <person name="Ebbesson L."/>
            <person name="Teles M."/>
            <person name="MacKenzie S."/>
            <person name="Amaro C."/>
        </authorList>
    </citation>
    <scope>NUCLEOTIDE SEQUENCE</scope>
</reference>
<proteinExistence type="predicted"/>
<dbReference type="AlphaFoldDB" id="A0A0E9XMR8"/>
<organism evidence="1">
    <name type="scientific">Anguilla anguilla</name>
    <name type="common">European freshwater eel</name>
    <name type="synonym">Muraena anguilla</name>
    <dbReference type="NCBI Taxonomy" id="7936"/>
    <lineage>
        <taxon>Eukaryota</taxon>
        <taxon>Metazoa</taxon>
        <taxon>Chordata</taxon>
        <taxon>Craniata</taxon>
        <taxon>Vertebrata</taxon>
        <taxon>Euteleostomi</taxon>
        <taxon>Actinopterygii</taxon>
        <taxon>Neopterygii</taxon>
        <taxon>Teleostei</taxon>
        <taxon>Anguilliformes</taxon>
        <taxon>Anguillidae</taxon>
        <taxon>Anguilla</taxon>
    </lineage>
</organism>
<reference evidence="1" key="1">
    <citation type="submission" date="2014-11" db="EMBL/GenBank/DDBJ databases">
        <authorList>
            <person name="Amaro Gonzalez C."/>
        </authorList>
    </citation>
    <scope>NUCLEOTIDE SEQUENCE</scope>
</reference>